<reference evidence="7 8" key="1">
    <citation type="journal article" date="2011" name="Nature">
        <title>A high-resolution map of human evolutionary constraint using 29 mammals.</title>
        <authorList>
            <person name="Lindblad-Toh K."/>
            <person name="Garber M."/>
            <person name="Zuk O."/>
            <person name="Lin M.F."/>
            <person name="Parker B.J."/>
            <person name="Washietl S."/>
            <person name="Kheradpour P."/>
            <person name="Ernst J."/>
            <person name="Jordan G."/>
            <person name="Mauceli E."/>
            <person name="Ward L.D."/>
            <person name="Lowe C.B."/>
            <person name="Holloway A.K."/>
            <person name="Clamp M."/>
            <person name="Gnerre S."/>
            <person name="Alfoldi J."/>
            <person name="Beal K."/>
            <person name="Chang J."/>
            <person name="Clawson H."/>
            <person name="Cuff J."/>
            <person name="Di Palma F."/>
            <person name="Fitzgerald S."/>
            <person name="Flicek P."/>
            <person name="Guttman M."/>
            <person name="Hubisz M.J."/>
            <person name="Jaffe D.B."/>
            <person name="Jungreis I."/>
            <person name="Kent W.J."/>
            <person name="Kostka D."/>
            <person name="Lara M."/>
            <person name="Martins A.L."/>
            <person name="Massingham T."/>
            <person name="Moltke I."/>
            <person name="Raney B.J."/>
            <person name="Rasmussen M.D."/>
            <person name="Robinson J."/>
            <person name="Stark A."/>
            <person name="Vilella A.J."/>
            <person name="Wen J."/>
            <person name="Xie X."/>
            <person name="Zody M.C."/>
            <person name="Baldwin J."/>
            <person name="Bloom T."/>
            <person name="Chin C.W."/>
            <person name="Heiman D."/>
            <person name="Nicol R."/>
            <person name="Nusbaum C."/>
            <person name="Young S."/>
            <person name="Wilkinson J."/>
            <person name="Worley K.C."/>
            <person name="Kovar C.L."/>
            <person name="Muzny D.M."/>
            <person name="Gibbs R.A."/>
            <person name="Cree A."/>
            <person name="Dihn H.H."/>
            <person name="Fowler G."/>
            <person name="Jhangiani S."/>
            <person name="Joshi V."/>
            <person name="Lee S."/>
            <person name="Lewis L.R."/>
            <person name="Nazareth L.V."/>
            <person name="Okwuonu G."/>
            <person name="Santibanez J."/>
            <person name="Warren W.C."/>
            <person name="Mardis E.R."/>
            <person name="Weinstock G.M."/>
            <person name="Wilson R.K."/>
            <person name="Delehaunty K."/>
            <person name="Dooling D."/>
            <person name="Fronik C."/>
            <person name="Fulton L."/>
            <person name="Fulton B."/>
            <person name="Graves T."/>
            <person name="Minx P."/>
            <person name="Sodergren E."/>
            <person name="Birney E."/>
            <person name="Margulies E.H."/>
            <person name="Herrero J."/>
            <person name="Green E.D."/>
            <person name="Haussler D."/>
            <person name="Siepel A."/>
            <person name="Goldman N."/>
            <person name="Pollard K.S."/>
            <person name="Pedersen J.S."/>
            <person name="Lander E.S."/>
            <person name="Kellis M."/>
        </authorList>
    </citation>
    <scope>NUCLEOTIDE SEQUENCE [LARGE SCALE GENOMIC DNA]</scope>
    <source>
        <strain evidence="7 8">Thorbecke inbred</strain>
    </source>
</reference>
<dbReference type="PaxDb" id="9986-ENSOCUP00000023970"/>
<dbReference type="HOGENOM" id="CLU_070703_2_2_1"/>
<comment type="catalytic activity">
    <reaction evidence="4 5">
        <text>glutathione = L-cysteinylglycine + 5-oxo-L-proline</text>
        <dbReference type="Rhea" id="RHEA:47724"/>
        <dbReference type="ChEBI" id="CHEBI:57925"/>
        <dbReference type="ChEBI" id="CHEBI:58402"/>
        <dbReference type="ChEBI" id="CHEBI:61694"/>
        <dbReference type="EC" id="4.3.2.7"/>
    </reaction>
</comment>
<dbReference type="Ensembl" id="ENSOCUT00000023797.3">
    <property type="protein sequence ID" value="ENSOCUP00000023970.2"/>
    <property type="gene ID" value="ENSOCUG00000028058.3"/>
</dbReference>
<dbReference type="OMA" id="DHREKDG"/>
<comment type="function">
    <text evidence="3 5">Catalyzes the cleavage of glutathione into 5-oxo-L-proline and a Cys-Gly dipeptide. Acts specifically on glutathione, but not on other gamma-glutamyl peptides.</text>
</comment>
<dbReference type="Proteomes" id="UP000001811">
    <property type="component" value="Chromosome 2"/>
</dbReference>
<dbReference type="AlphaFoldDB" id="G1U3K7"/>
<dbReference type="eggNOG" id="KOG3182">
    <property type="taxonomic scope" value="Eukaryota"/>
</dbReference>
<dbReference type="InterPro" id="IPR006840">
    <property type="entry name" value="ChaC"/>
</dbReference>
<dbReference type="RefSeq" id="XP_002709916.4">
    <property type="nucleotide sequence ID" value="XM_002709870.5"/>
</dbReference>
<dbReference type="InterPro" id="IPR013024">
    <property type="entry name" value="GGCT-like"/>
</dbReference>
<dbReference type="SMR" id="G1U3K7"/>
<evidence type="ECO:0000256" key="5">
    <source>
        <dbReference type="RuleBase" id="RU363081"/>
    </source>
</evidence>
<dbReference type="Gene3D" id="3.10.490.10">
    <property type="entry name" value="Gamma-glutamyl cyclotransferase-like"/>
    <property type="match status" value="1"/>
</dbReference>
<feature type="region of interest" description="Disordered" evidence="6">
    <location>
        <begin position="50"/>
        <end position="74"/>
    </location>
</feature>
<name>G1U3K7_RABIT</name>
<dbReference type="InParanoid" id="G1U3K7"/>
<keyword evidence="2 5" id="KW-0456">Lyase</keyword>
<dbReference type="EMBL" id="AAGW02006410">
    <property type="status" value="NOT_ANNOTATED_CDS"/>
    <property type="molecule type" value="Genomic_DNA"/>
</dbReference>
<dbReference type="GO" id="GO:0061928">
    <property type="term" value="F:glutathione specific gamma-glutamylcyclotransferase activity"/>
    <property type="evidence" value="ECO:0007669"/>
    <property type="project" value="UniProtKB-EC"/>
</dbReference>
<evidence type="ECO:0000256" key="6">
    <source>
        <dbReference type="SAM" id="MobiDB-lite"/>
    </source>
</evidence>
<evidence type="ECO:0000256" key="1">
    <source>
        <dbReference type="ARBA" id="ARBA00009662"/>
    </source>
</evidence>
<proteinExistence type="inferred from homology"/>
<evidence type="ECO:0000256" key="2">
    <source>
        <dbReference type="ARBA" id="ARBA00023239"/>
    </source>
</evidence>
<dbReference type="GO" id="GO:0006751">
    <property type="term" value="P:glutathione catabolic process"/>
    <property type="evidence" value="ECO:0007669"/>
    <property type="project" value="UniProtKB-UniRule"/>
</dbReference>
<dbReference type="PANTHER" id="PTHR12192">
    <property type="entry name" value="CATION TRANSPORT PROTEIN CHAC-RELATED"/>
    <property type="match status" value="1"/>
</dbReference>
<dbReference type="OrthoDB" id="194358at2759"/>
<sequence>MSMPSDPQQRIKSTLTEIKWEDVPRTTIPVCFAPKAAVRQSRLRPVQPVTRVREAAVPGGSETTAKDEQPPHQGSREEMWVFGYGSLIWKVDFPYQDKLVGYITDYSRRFWQGSTDHRGVPGKPGRVVTLVEDPGGCVWGVAYKLPVGKEEEVKAYLDFREKGGYRTTTVNFYPKDPTTKPFSVLLYIGTCDNPNYLGPAPLEDIAEQIFNAAGPSGRNTEYLFELANSMRNLVPEDADEHLFSLEKLVKERLERKQNVNCI</sequence>
<dbReference type="CDD" id="cd06661">
    <property type="entry name" value="GGCT_like"/>
    <property type="match status" value="1"/>
</dbReference>
<feature type="compositionally biased region" description="Basic and acidic residues" evidence="6">
    <location>
        <begin position="64"/>
        <end position="74"/>
    </location>
</feature>
<dbReference type="GeneTree" id="ENSGT00390000003855"/>
<dbReference type="KEGG" id="ocu:100348550"/>
<evidence type="ECO:0000313" key="7">
    <source>
        <dbReference type="Ensembl" id="ENSOCUP00000023970.2"/>
    </source>
</evidence>
<dbReference type="EMBL" id="AAGW02006411">
    <property type="status" value="NOT_ANNOTATED_CDS"/>
    <property type="molecule type" value="Genomic_DNA"/>
</dbReference>
<dbReference type="GeneID" id="100348550"/>
<dbReference type="CTD" id="494143"/>
<keyword evidence="8" id="KW-1185">Reference proteome</keyword>
<organism evidence="7 8">
    <name type="scientific">Oryctolagus cuniculus</name>
    <name type="common">Rabbit</name>
    <dbReference type="NCBI Taxonomy" id="9986"/>
    <lineage>
        <taxon>Eukaryota</taxon>
        <taxon>Metazoa</taxon>
        <taxon>Chordata</taxon>
        <taxon>Craniata</taxon>
        <taxon>Vertebrata</taxon>
        <taxon>Euteleostomi</taxon>
        <taxon>Mammalia</taxon>
        <taxon>Eutheria</taxon>
        <taxon>Euarchontoglires</taxon>
        <taxon>Glires</taxon>
        <taxon>Lagomorpha</taxon>
        <taxon>Leporidae</taxon>
        <taxon>Oryctolagus</taxon>
    </lineage>
</organism>
<accession>G1U3K7</accession>
<dbReference type="Bgee" id="ENSOCUG00000028058">
    <property type="expression patterns" value="Expressed in blood and 16 other cell types or tissues"/>
</dbReference>
<dbReference type="FunFam" id="3.10.490.10:FF:000003">
    <property type="entry name" value="Gamma-glutamylcyclotransferase"/>
    <property type="match status" value="1"/>
</dbReference>
<dbReference type="InterPro" id="IPR036568">
    <property type="entry name" value="GGCT-like_sf"/>
</dbReference>
<reference evidence="7" key="2">
    <citation type="submission" date="2025-08" db="UniProtKB">
        <authorList>
            <consortium name="Ensembl"/>
        </authorList>
    </citation>
    <scope>IDENTIFICATION</scope>
    <source>
        <strain evidence="7">Thorbecke</strain>
    </source>
</reference>
<dbReference type="PANTHER" id="PTHR12192:SF2">
    <property type="entry name" value="GLUTATHIONE-SPECIFIC GAMMA-GLUTAMYLCYCLOTRANSFERASE 2"/>
    <property type="match status" value="1"/>
</dbReference>
<dbReference type="STRING" id="9986.ENSOCUP00000023970"/>
<dbReference type="GO" id="GO:0003839">
    <property type="term" value="F:gamma-glutamylcyclotransferase activity"/>
    <property type="evidence" value="ECO:0007669"/>
    <property type="project" value="UniProtKB-UniRule"/>
</dbReference>
<dbReference type="EC" id="4.3.2.7" evidence="5"/>
<reference evidence="7" key="3">
    <citation type="submission" date="2025-09" db="UniProtKB">
        <authorList>
            <consortium name="Ensembl"/>
        </authorList>
    </citation>
    <scope>IDENTIFICATION</scope>
    <source>
        <strain evidence="7">Thorbecke</strain>
    </source>
</reference>
<dbReference type="GO" id="GO:0005737">
    <property type="term" value="C:cytoplasm"/>
    <property type="evidence" value="ECO:0007669"/>
    <property type="project" value="TreeGrafter"/>
</dbReference>
<gene>
    <name evidence="7" type="primary">CHAC2</name>
</gene>
<dbReference type="SUPFAM" id="SSF110857">
    <property type="entry name" value="Gamma-glutamyl cyclotransferase-like"/>
    <property type="match status" value="1"/>
</dbReference>
<evidence type="ECO:0000256" key="4">
    <source>
        <dbReference type="ARBA" id="ARBA00048073"/>
    </source>
</evidence>
<evidence type="ECO:0000313" key="8">
    <source>
        <dbReference type="Proteomes" id="UP000001811"/>
    </source>
</evidence>
<comment type="similarity">
    <text evidence="1">Belongs to the gamma-glutamylcyclotransferase family. ChaC subfamily.</text>
</comment>
<protein>
    <recommendedName>
        <fullName evidence="5">Gamma-glutamylcyclotransferase</fullName>
        <ecNumber evidence="5">4.3.2.7</ecNumber>
    </recommendedName>
</protein>
<dbReference type="FunCoup" id="G1U3K7">
    <property type="interactions" value="347"/>
</dbReference>
<evidence type="ECO:0000256" key="3">
    <source>
        <dbReference type="ARBA" id="ARBA00045227"/>
    </source>
</evidence>
<dbReference type="Pfam" id="PF04752">
    <property type="entry name" value="ChaC"/>
    <property type="match status" value="1"/>
</dbReference>